<reference evidence="1" key="1">
    <citation type="submission" date="2020-05" db="EMBL/GenBank/DDBJ databases">
        <authorList>
            <person name="Chiriac C."/>
            <person name="Salcher M."/>
            <person name="Ghai R."/>
            <person name="Kavagutti S V."/>
        </authorList>
    </citation>
    <scope>NUCLEOTIDE SEQUENCE</scope>
</reference>
<proteinExistence type="predicted"/>
<organism evidence="1">
    <name type="scientific">freshwater metagenome</name>
    <dbReference type="NCBI Taxonomy" id="449393"/>
    <lineage>
        <taxon>unclassified sequences</taxon>
        <taxon>metagenomes</taxon>
        <taxon>ecological metagenomes</taxon>
    </lineage>
</organism>
<sequence length="86" mass="10015">MDHFVDGAFLAMVVDGHLHPRLPLVVPDRQLPRDEHEISVFLVCVVEEGKRDRKNLLAFKVIDMLKVHRTDGLVIQRMHRRHSSLQ</sequence>
<dbReference type="AlphaFoldDB" id="A0A6J6IFM5"/>
<evidence type="ECO:0000313" key="1">
    <source>
        <dbReference type="EMBL" id="CAB4623485.1"/>
    </source>
</evidence>
<protein>
    <submittedName>
        <fullName evidence="1">Unannotated protein</fullName>
    </submittedName>
</protein>
<accession>A0A6J6IFM5</accession>
<gene>
    <name evidence="1" type="ORF">UFOPK2000_00230</name>
</gene>
<dbReference type="EMBL" id="CAEZVK010000011">
    <property type="protein sequence ID" value="CAB4623485.1"/>
    <property type="molecule type" value="Genomic_DNA"/>
</dbReference>
<name>A0A6J6IFM5_9ZZZZ</name>